<keyword evidence="3 6" id="KW-0812">Transmembrane</keyword>
<proteinExistence type="inferred from homology"/>
<keyword evidence="4 6" id="KW-1133">Transmembrane helix</keyword>
<evidence type="ECO:0000256" key="5">
    <source>
        <dbReference type="ARBA" id="ARBA00023136"/>
    </source>
</evidence>
<dbReference type="PANTHER" id="PTHR23427">
    <property type="entry name" value="SURFEIT LOCUS PROTEIN"/>
    <property type="match status" value="1"/>
</dbReference>
<dbReference type="GO" id="GO:0005886">
    <property type="term" value="C:plasma membrane"/>
    <property type="evidence" value="ECO:0007669"/>
    <property type="project" value="UniProtKB-SubCell"/>
</dbReference>
<comment type="subcellular location">
    <subcellularLocation>
        <location evidence="6">Cell membrane</location>
        <topology evidence="6">Multi-pass membrane protein</topology>
    </subcellularLocation>
    <subcellularLocation>
        <location evidence="1">Membrane</location>
    </subcellularLocation>
</comment>
<evidence type="ECO:0000313" key="7">
    <source>
        <dbReference type="EMBL" id="OFC71670.1"/>
    </source>
</evidence>
<evidence type="ECO:0000256" key="6">
    <source>
        <dbReference type="RuleBase" id="RU363076"/>
    </source>
</evidence>
<keyword evidence="8" id="KW-1185">Reference proteome</keyword>
<gene>
    <name evidence="7" type="ORF">BFC18_07650</name>
</gene>
<keyword evidence="6" id="KW-1003">Cell membrane</keyword>
<dbReference type="CDD" id="cd06662">
    <property type="entry name" value="SURF1"/>
    <property type="match status" value="1"/>
</dbReference>
<dbReference type="InterPro" id="IPR045214">
    <property type="entry name" value="Surf1/Surf4"/>
</dbReference>
<evidence type="ECO:0000256" key="4">
    <source>
        <dbReference type="ARBA" id="ARBA00022989"/>
    </source>
</evidence>
<comment type="caution">
    <text evidence="7">The sequence shown here is derived from an EMBL/GenBank/DDBJ whole genome shotgun (WGS) entry which is preliminary data.</text>
</comment>
<dbReference type="Proteomes" id="UP000175691">
    <property type="component" value="Unassembled WGS sequence"/>
</dbReference>
<dbReference type="EMBL" id="MDHN01000013">
    <property type="protein sequence ID" value="OFC71670.1"/>
    <property type="molecule type" value="Genomic_DNA"/>
</dbReference>
<sequence>MVLLGFWQLDRMHQKEQRLASIAQKSGEGAISLDALKPQQEDIRDYQVGFNGRAESNQILFLDNRVQNGKVGYEVLVPVQSTDGTVLVNFGWVAAPALRSELPHVDLAQTYQHFHGRISIPGHNPVVRETLPFDASFPVVIQAVDLDFIRRLTGKSLLPYVVELTAPEQSEFIRDWQPVVMPPEKHFAYAIQWFGLAVAAAAVSYFSLISNRKG</sequence>
<comment type="caution">
    <text evidence="6">Lacks conserved residue(s) required for the propagation of feature annotation.</text>
</comment>
<keyword evidence="5 6" id="KW-0472">Membrane</keyword>
<feature type="transmembrane region" description="Helical" evidence="6">
    <location>
        <begin position="187"/>
        <end position="208"/>
    </location>
</feature>
<dbReference type="PROSITE" id="PS50895">
    <property type="entry name" value="SURF1"/>
    <property type="match status" value="1"/>
</dbReference>
<evidence type="ECO:0000256" key="3">
    <source>
        <dbReference type="ARBA" id="ARBA00022692"/>
    </source>
</evidence>
<protein>
    <recommendedName>
        <fullName evidence="6">SURF1-like protein</fullName>
    </recommendedName>
</protein>
<dbReference type="Pfam" id="PF02104">
    <property type="entry name" value="SURF1"/>
    <property type="match status" value="1"/>
</dbReference>
<dbReference type="STRING" id="1656094.BFC18_07650"/>
<accession>A0A1E7ZDV2</accession>
<name>A0A1E7ZDV2_9ALTE</name>
<dbReference type="AlphaFoldDB" id="A0A1E7ZDV2"/>
<evidence type="ECO:0000256" key="2">
    <source>
        <dbReference type="ARBA" id="ARBA00007165"/>
    </source>
</evidence>
<evidence type="ECO:0000256" key="1">
    <source>
        <dbReference type="ARBA" id="ARBA00004370"/>
    </source>
</evidence>
<comment type="similarity">
    <text evidence="2 6">Belongs to the SURF1 family.</text>
</comment>
<organism evidence="7 8">
    <name type="scientific">Alteromonas confluentis</name>
    <dbReference type="NCBI Taxonomy" id="1656094"/>
    <lineage>
        <taxon>Bacteria</taxon>
        <taxon>Pseudomonadati</taxon>
        <taxon>Pseudomonadota</taxon>
        <taxon>Gammaproteobacteria</taxon>
        <taxon>Alteromonadales</taxon>
        <taxon>Alteromonadaceae</taxon>
        <taxon>Alteromonas/Salinimonas group</taxon>
        <taxon>Alteromonas</taxon>
    </lineage>
</organism>
<reference evidence="7 8" key="1">
    <citation type="submission" date="2016-08" db="EMBL/GenBank/DDBJ databases">
        <authorList>
            <person name="Seilhamer J.J."/>
        </authorList>
    </citation>
    <scope>NUCLEOTIDE SEQUENCE [LARGE SCALE GENOMIC DNA]</scope>
    <source>
        <strain evidence="7 8">KCTC 42603</strain>
    </source>
</reference>
<evidence type="ECO:0000313" key="8">
    <source>
        <dbReference type="Proteomes" id="UP000175691"/>
    </source>
</evidence>
<dbReference type="InterPro" id="IPR002994">
    <property type="entry name" value="Surf1/Shy1"/>
</dbReference>
<dbReference type="PANTHER" id="PTHR23427:SF2">
    <property type="entry name" value="SURFEIT LOCUS PROTEIN 1"/>
    <property type="match status" value="1"/>
</dbReference>